<evidence type="ECO:0000313" key="5">
    <source>
        <dbReference type="Proteomes" id="UP001519363"/>
    </source>
</evidence>
<dbReference type="SUPFAM" id="SSF55729">
    <property type="entry name" value="Acyl-CoA N-acyltransferases (Nat)"/>
    <property type="match status" value="1"/>
</dbReference>
<comment type="caution">
    <text evidence="4">The sequence shown here is derived from an EMBL/GenBank/DDBJ whole genome shotgun (WGS) entry which is preliminary data.</text>
</comment>
<protein>
    <submittedName>
        <fullName evidence="4">GNAT superfamily N-acetyltransferase</fullName>
    </submittedName>
</protein>
<dbReference type="RefSeq" id="WP_249044314.1">
    <property type="nucleotide sequence ID" value="NZ_JAGIOO010000001.1"/>
</dbReference>
<dbReference type="Gene3D" id="3.40.630.30">
    <property type="match status" value="1"/>
</dbReference>
<accession>A0ABS5A646</accession>
<dbReference type="EMBL" id="JAGIOO010000001">
    <property type="protein sequence ID" value="MBP2472064.1"/>
    <property type="molecule type" value="Genomic_DNA"/>
</dbReference>
<gene>
    <name evidence="4" type="ORF">JOF53_000936</name>
</gene>
<evidence type="ECO:0000256" key="1">
    <source>
        <dbReference type="ARBA" id="ARBA00022679"/>
    </source>
</evidence>
<organism evidence="4 5">
    <name type="scientific">Crossiella equi</name>
    <dbReference type="NCBI Taxonomy" id="130796"/>
    <lineage>
        <taxon>Bacteria</taxon>
        <taxon>Bacillati</taxon>
        <taxon>Actinomycetota</taxon>
        <taxon>Actinomycetes</taxon>
        <taxon>Pseudonocardiales</taxon>
        <taxon>Pseudonocardiaceae</taxon>
        <taxon>Crossiella</taxon>
    </lineage>
</organism>
<sequence>MSFAVTAHPVDTPESLAVLWDYFEELCRRYWDRPVSAAEVDQAMREEPSGDLVPPTGAFLLARAGVDVLGCVGVRLLAPEVAELTRMYVRPSARGRGVAMALVAGAERAAVALGAHRMLLDTRSDLVEARGLYRRCGYVEGSPHNSSPYADHWFAKALA</sequence>
<dbReference type="InterPro" id="IPR016181">
    <property type="entry name" value="Acyl_CoA_acyltransferase"/>
</dbReference>
<dbReference type="Pfam" id="PF00583">
    <property type="entry name" value="Acetyltransf_1"/>
    <property type="match status" value="1"/>
</dbReference>
<proteinExistence type="predicted"/>
<dbReference type="Proteomes" id="UP001519363">
    <property type="component" value="Unassembled WGS sequence"/>
</dbReference>
<dbReference type="CDD" id="cd04301">
    <property type="entry name" value="NAT_SF"/>
    <property type="match status" value="1"/>
</dbReference>
<name>A0ABS5A646_9PSEU</name>
<dbReference type="InterPro" id="IPR050832">
    <property type="entry name" value="Bact_Acetyltransf"/>
</dbReference>
<evidence type="ECO:0000256" key="2">
    <source>
        <dbReference type="ARBA" id="ARBA00023315"/>
    </source>
</evidence>
<dbReference type="InterPro" id="IPR000182">
    <property type="entry name" value="GNAT_dom"/>
</dbReference>
<reference evidence="4 5" key="1">
    <citation type="submission" date="2021-03" db="EMBL/GenBank/DDBJ databases">
        <title>Sequencing the genomes of 1000 actinobacteria strains.</title>
        <authorList>
            <person name="Klenk H.-P."/>
        </authorList>
    </citation>
    <scope>NUCLEOTIDE SEQUENCE [LARGE SCALE GENOMIC DNA]</scope>
    <source>
        <strain evidence="4 5">DSM 44580</strain>
    </source>
</reference>
<keyword evidence="1" id="KW-0808">Transferase</keyword>
<feature type="domain" description="N-acetyltransferase" evidence="3">
    <location>
        <begin position="10"/>
        <end position="159"/>
    </location>
</feature>
<dbReference type="PANTHER" id="PTHR43877:SF2">
    <property type="entry name" value="AMINOALKYLPHOSPHONATE N-ACETYLTRANSFERASE-RELATED"/>
    <property type="match status" value="1"/>
</dbReference>
<dbReference type="PANTHER" id="PTHR43877">
    <property type="entry name" value="AMINOALKYLPHOSPHONATE N-ACETYLTRANSFERASE-RELATED-RELATED"/>
    <property type="match status" value="1"/>
</dbReference>
<evidence type="ECO:0000259" key="3">
    <source>
        <dbReference type="PROSITE" id="PS51186"/>
    </source>
</evidence>
<keyword evidence="2" id="KW-0012">Acyltransferase</keyword>
<keyword evidence="5" id="KW-1185">Reference proteome</keyword>
<dbReference type="PROSITE" id="PS51186">
    <property type="entry name" value="GNAT"/>
    <property type="match status" value="1"/>
</dbReference>
<evidence type="ECO:0000313" key="4">
    <source>
        <dbReference type="EMBL" id="MBP2472064.1"/>
    </source>
</evidence>